<organism evidence="2 3">
    <name type="scientific">Fusarium acutatum</name>
    <dbReference type="NCBI Taxonomy" id="78861"/>
    <lineage>
        <taxon>Eukaryota</taxon>
        <taxon>Fungi</taxon>
        <taxon>Dikarya</taxon>
        <taxon>Ascomycota</taxon>
        <taxon>Pezizomycotina</taxon>
        <taxon>Sordariomycetes</taxon>
        <taxon>Hypocreomycetidae</taxon>
        <taxon>Hypocreales</taxon>
        <taxon>Nectriaceae</taxon>
        <taxon>Fusarium</taxon>
        <taxon>Fusarium fujikuroi species complex</taxon>
    </lineage>
</organism>
<dbReference type="AlphaFoldDB" id="A0A8H4JF33"/>
<dbReference type="EMBL" id="JAADJF010000343">
    <property type="protein sequence ID" value="KAF4422158.1"/>
    <property type="molecule type" value="Genomic_DNA"/>
</dbReference>
<reference evidence="2 3" key="1">
    <citation type="submission" date="2020-01" db="EMBL/GenBank/DDBJ databases">
        <title>Identification and distribution of gene clusters putatively required for synthesis of sphingolipid metabolism inhibitors in phylogenetically diverse species of the filamentous fungus Fusarium.</title>
        <authorList>
            <person name="Kim H.-S."/>
            <person name="Busman M."/>
            <person name="Brown D.W."/>
            <person name="Divon H."/>
            <person name="Uhlig S."/>
            <person name="Proctor R.H."/>
        </authorList>
    </citation>
    <scope>NUCLEOTIDE SEQUENCE [LARGE SCALE GENOMIC DNA]</scope>
    <source>
        <strain evidence="2 3">NRRL 13308</strain>
    </source>
</reference>
<gene>
    <name evidence="2" type="ORF">FACUT_10767</name>
</gene>
<feature type="region of interest" description="Disordered" evidence="1">
    <location>
        <begin position="1"/>
        <end position="66"/>
    </location>
</feature>
<feature type="compositionally biased region" description="Basic and acidic residues" evidence="1">
    <location>
        <begin position="13"/>
        <end position="31"/>
    </location>
</feature>
<proteinExistence type="predicted"/>
<dbReference type="Proteomes" id="UP000536711">
    <property type="component" value="Unassembled WGS sequence"/>
</dbReference>
<evidence type="ECO:0000256" key="1">
    <source>
        <dbReference type="SAM" id="MobiDB-lite"/>
    </source>
</evidence>
<evidence type="ECO:0000313" key="2">
    <source>
        <dbReference type="EMBL" id="KAF4422158.1"/>
    </source>
</evidence>
<dbReference type="OrthoDB" id="5063209at2759"/>
<accession>A0A8H4JF33</accession>
<comment type="caution">
    <text evidence="2">The sequence shown here is derived from an EMBL/GenBank/DDBJ whole genome shotgun (WGS) entry which is preliminary data.</text>
</comment>
<protein>
    <submittedName>
        <fullName evidence="2">Uncharacterized protein</fullName>
    </submittedName>
</protein>
<evidence type="ECO:0000313" key="3">
    <source>
        <dbReference type="Proteomes" id="UP000536711"/>
    </source>
</evidence>
<keyword evidence="3" id="KW-1185">Reference proteome</keyword>
<sequence>MKRPACEYDSSLEDTKNDSEKRPRMEQDQIGRHQPYPFRPATRPFIPPDGSGVARSRPPTPPLQHYDFPNVTNETLYWMDVPIPRTINNLRNHFPLSPATSCASTTVSDDVFPVTHSNLDSPPQSPIPSTTGFEEECLSIGPRSLFSKLTTRDPPSVSSQTNSESPSCAVLPEMSQFPASFEPNFTSAFAEKKIPRSNMSSEIKSSTLDRFEQQRLAIEKTVVPNPQERTRCWLMSSRTPDMSQHGSIETSPSYQAEEGYNALETLWEDASRSYIDDDPIRPKVDVQKPSEGGTMYTDMEIEPCNFGLSRSTIASLPECIRFRIMSFCTEPKDLISLINSSPVFLQSFCQNRRTIISQITRSMRFRFGGDMPRSCLIVARLRNVESKGAAGSLEIRKTTAKRAIKTILSFSPKGPLLHSVYSLRHLNFISDTLDKAESVMTGYVHQAWADRNGVRKLGPSHTAGDLVFFKTERKRFMDAICLYDAYCTAFFSENAISSDDDTALRQSFLEEDGIPGGIIKRFYSITTYLH</sequence>
<name>A0A8H4JF33_9HYPO</name>